<proteinExistence type="predicted"/>
<accession>A0A1L7WQ44</accession>
<name>A0A1L7WQ44_9HELO</name>
<evidence type="ECO:0000313" key="2">
    <source>
        <dbReference type="Proteomes" id="UP000184330"/>
    </source>
</evidence>
<organism evidence="1 2">
    <name type="scientific">Phialocephala subalpina</name>
    <dbReference type="NCBI Taxonomy" id="576137"/>
    <lineage>
        <taxon>Eukaryota</taxon>
        <taxon>Fungi</taxon>
        <taxon>Dikarya</taxon>
        <taxon>Ascomycota</taxon>
        <taxon>Pezizomycotina</taxon>
        <taxon>Leotiomycetes</taxon>
        <taxon>Helotiales</taxon>
        <taxon>Mollisiaceae</taxon>
        <taxon>Phialocephala</taxon>
        <taxon>Phialocephala fortinii species complex</taxon>
    </lineage>
</organism>
<dbReference type="EMBL" id="FJOG01000005">
    <property type="protein sequence ID" value="CZR54898.1"/>
    <property type="molecule type" value="Genomic_DNA"/>
</dbReference>
<gene>
    <name evidence="1" type="ORF">PAC_04783</name>
</gene>
<reference evidence="1 2" key="1">
    <citation type="submission" date="2016-03" db="EMBL/GenBank/DDBJ databases">
        <authorList>
            <person name="Ploux O."/>
        </authorList>
    </citation>
    <scope>NUCLEOTIDE SEQUENCE [LARGE SCALE GENOMIC DNA]</scope>
    <source>
        <strain evidence="1 2">UAMH 11012</strain>
    </source>
</reference>
<dbReference type="Proteomes" id="UP000184330">
    <property type="component" value="Unassembled WGS sequence"/>
</dbReference>
<dbReference type="AlphaFoldDB" id="A0A1L7WQ44"/>
<sequence>MDDNTSTRVTPHIASVSMWEGNLGDIYPPDGGSQQAKDVIDALEGAGIPCCLVGVAALKYFGAARISEDWTICVPTEQLSAASSVLQSQSTHELCAPRHPYPESLYHTFPLFKLKGSVAWIQLVPSSDCHFECTPSNFERSHKGLPYARLDIFAQSLLDTYDLVDLVDLVDGMDLSPEWGIENLQLDGTVDVAWAERKNEAIRASVPLTDSSCLLELNAAPWGRRETWEGIVGSKQSRIGPEIPKEFWATRFRPKGDQDPRLPRGEGAFDSLKDMKYSGDPGNYDVVVVNWDQVAET</sequence>
<evidence type="ECO:0000313" key="1">
    <source>
        <dbReference type="EMBL" id="CZR54898.1"/>
    </source>
</evidence>
<protein>
    <submittedName>
        <fullName evidence="1">Uncharacterized protein</fullName>
    </submittedName>
</protein>
<keyword evidence="2" id="KW-1185">Reference proteome</keyword>
<dbReference type="OrthoDB" id="3259529at2759"/>